<dbReference type="PANTHER" id="PTHR47370">
    <property type="entry name" value="ACYL-COA N-ACYLTRANSFERASES (NAT) SUPERFAMILY PROTEIN"/>
    <property type="match status" value="1"/>
</dbReference>
<protein>
    <submittedName>
        <fullName evidence="1">Uncharacterized protein</fullName>
    </submittedName>
</protein>
<evidence type="ECO:0000313" key="2">
    <source>
        <dbReference type="Proteomes" id="UP000243459"/>
    </source>
</evidence>
<keyword evidence="2" id="KW-1185">Reference proteome</keyword>
<dbReference type="OMA" id="WCIKRIA"/>
<accession>A0A5P1F5Q1</accession>
<dbReference type="AlphaFoldDB" id="A0A5P1F5Q1"/>
<dbReference type="Proteomes" id="UP000243459">
    <property type="component" value="Chromosome 4"/>
</dbReference>
<dbReference type="PANTHER" id="PTHR47370:SF10">
    <property type="entry name" value="N-ACETYLTRANSFERASE HLS1-RELATED"/>
    <property type="match status" value="1"/>
</dbReference>
<reference evidence="2" key="1">
    <citation type="journal article" date="2017" name="Nat. Commun.">
        <title>The asparagus genome sheds light on the origin and evolution of a young Y chromosome.</title>
        <authorList>
            <person name="Harkess A."/>
            <person name="Zhou J."/>
            <person name="Xu C."/>
            <person name="Bowers J.E."/>
            <person name="Van der Hulst R."/>
            <person name="Ayyampalayam S."/>
            <person name="Mercati F."/>
            <person name="Riccardi P."/>
            <person name="McKain M.R."/>
            <person name="Kakrana A."/>
            <person name="Tang H."/>
            <person name="Ray J."/>
            <person name="Groenendijk J."/>
            <person name="Arikit S."/>
            <person name="Mathioni S.M."/>
            <person name="Nakano M."/>
            <person name="Shan H."/>
            <person name="Telgmann-Rauber A."/>
            <person name="Kanno A."/>
            <person name="Yue Z."/>
            <person name="Chen H."/>
            <person name="Li W."/>
            <person name="Chen Y."/>
            <person name="Xu X."/>
            <person name="Zhang Y."/>
            <person name="Luo S."/>
            <person name="Chen H."/>
            <person name="Gao J."/>
            <person name="Mao Z."/>
            <person name="Pires J.C."/>
            <person name="Luo M."/>
            <person name="Kudrna D."/>
            <person name="Wing R.A."/>
            <person name="Meyers B.C."/>
            <person name="Yi K."/>
            <person name="Kong H."/>
            <person name="Lavrijsen P."/>
            <person name="Sunseri F."/>
            <person name="Falavigna A."/>
            <person name="Ye Y."/>
            <person name="Leebens-Mack J.H."/>
            <person name="Chen G."/>
        </authorList>
    </citation>
    <scope>NUCLEOTIDE SEQUENCE [LARGE SCALE GENOMIC DNA]</scope>
    <source>
        <strain evidence="2">cv. DH0086</strain>
    </source>
</reference>
<evidence type="ECO:0000313" key="1">
    <source>
        <dbReference type="EMBL" id="ONK73678.1"/>
    </source>
</evidence>
<gene>
    <name evidence="1" type="ORF">A4U43_C04F34140</name>
</gene>
<sequence>MDRVLPWFRIPSVPNLFKPFGLYVMYGLFGSGPDAGELVKSLCKHAHNLARVGGCGVVATELAGCDPLREAVPHWRRLSCAEDLWCIKRIADDYSDGEVGDWTKSTPETTIFVDPREF</sequence>
<dbReference type="InterPro" id="IPR052810">
    <property type="entry name" value="Plant_NAT"/>
</dbReference>
<dbReference type="EMBL" id="CM007384">
    <property type="protein sequence ID" value="ONK73678.1"/>
    <property type="molecule type" value="Genomic_DNA"/>
</dbReference>
<proteinExistence type="predicted"/>
<organism evidence="1 2">
    <name type="scientific">Asparagus officinalis</name>
    <name type="common">Garden asparagus</name>
    <dbReference type="NCBI Taxonomy" id="4686"/>
    <lineage>
        <taxon>Eukaryota</taxon>
        <taxon>Viridiplantae</taxon>
        <taxon>Streptophyta</taxon>
        <taxon>Embryophyta</taxon>
        <taxon>Tracheophyta</taxon>
        <taxon>Spermatophyta</taxon>
        <taxon>Magnoliopsida</taxon>
        <taxon>Liliopsida</taxon>
        <taxon>Asparagales</taxon>
        <taxon>Asparagaceae</taxon>
        <taxon>Asparagoideae</taxon>
        <taxon>Asparagus</taxon>
    </lineage>
</organism>
<dbReference type="Gramene" id="ONK73678">
    <property type="protein sequence ID" value="ONK73678"/>
    <property type="gene ID" value="A4U43_C04F34140"/>
</dbReference>
<name>A0A5P1F5Q1_ASPOF</name>